<dbReference type="Pfam" id="PF00071">
    <property type="entry name" value="Ras"/>
    <property type="match status" value="1"/>
</dbReference>
<evidence type="ECO:0000256" key="2">
    <source>
        <dbReference type="ARBA" id="ARBA00022741"/>
    </source>
</evidence>
<evidence type="ECO:0000256" key="3">
    <source>
        <dbReference type="ARBA" id="ARBA00023134"/>
    </source>
</evidence>
<dbReference type="InterPro" id="IPR005225">
    <property type="entry name" value="Small_GTP-bd"/>
</dbReference>
<name>A0A182MJZ7_9DIPT</name>
<dbReference type="PROSITE" id="PS51421">
    <property type="entry name" value="RAS"/>
    <property type="match status" value="1"/>
</dbReference>
<dbReference type="PRINTS" id="PR00449">
    <property type="entry name" value="RASTRNSFRMNG"/>
</dbReference>
<dbReference type="SMART" id="SM00173">
    <property type="entry name" value="RAS"/>
    <property type="match status" value="1"/>
</dbReference>
<dbReference type="VEuPathDB" id="VectorBase:ACUA020124"/>
<keyword evidence="6" id="KW-1133">Transmembrane helix</keyword>
<evidence type="ECO:0000313" key="7">
    <source>
        <dbReference type="EnsemblMetazoa" id="ACUA020124-PA"/>
    </source>
</evidence>
<evidence type="ECO:0000313" key="8">
    <source>
        <dbReference type="Proteomes" id="UP000075883"/>
    </source>
</evidence>
<comment type="subcellular location">
    <subcellularLocation>
        <location evidence="5">Endomembrane system</location>
        <topology evidence="5">Lipid-anchor</topology>
        <orientation evidence="5">Cytoplasmic side</orientation>
    </subcellularLocation>
</comment>
<evidence type="ECO:0000256" key="5">
    <source>
        <dbReference type="ARBA" id="ARBA00046278"/>
    </source>
</evidence>
<evidence type="ECO:0000256" key="6">
    <source>
        <dbReference type="SAM" id="Phobius"/>
    </source>
</evidence>
<evidence type="ECO:0000256" key="1">
    <source>
        <dbReference type="ARBA" id="ARBA00022481"/>
    </source>
</evidence>
<dbReference type="GO" id="GO:0003924">
    <property type="term" value="F:GTPase activity"/>
    <property type="evidence" value="ECO:0007669"/>
    <property type="project" value="InterPro"/>
</dbReference>
<dbReference type="EMBL" id="AXCM01002673">
    <property type="status" value="NOT_ANNOTATED_CDS"/>
    <property type="molecule type" value="Genomic_DNA"/>
</dbReference>
<reference evidence="7" key="2">
    <citation type="submission" date="2020-05" db="UniProtKB">
        <authorList>
            <consortium name="EnsemblMetazoa"/>
        </authorList>
    </citation>
    <scope>IDENTIFICATION</scope>
    <source>
        <strain evidence="7">A-37</strain>
    </source>
</reference>
<dbReference type="GO" id="GO:0005525">
    <property type="term" value="F:GTP binding"/>
    <property type="evidence" value="ECO:0007669"/>
    <property type="project" value="UniProtKB-KW"/>
</dbReference>
<dbReference type="STRING" id="139723.A0A182MJZ7"/>
<dbReference type="PROSITE" id="PS51419">
    <property type="entry name" value="RAB"/>
    <property type="match status" value="1"/>
</dbReference>
<feature type="transmembrane region" description="Helical" evidence="6">
    <location>
        <begin position="38"/>
        <end position="58"/>
    </location>
</feature>
<reference evidence="8" key="1">
    <citation type="submission" date="2013-09" db="EMBL/GenBank/DDBJ databases">
        <title>The Genome Sequence of Anopheles culicifacies species A.</title>
        <authorList>
            <consortium name="The Broad Institute Genomics Platform"/>
            <person name="Neafsey D.E."/>
            <person name="Besansky N."/>
            <person name="Howell P."/>
            <person name="Walton C."/>
            <person name="Young S.K."/>
            <person name="Zeng Q."/>
            <person name="Gargeya S."/>
            <person name="Fitzgerald M."/>
            <person name="Haas B."/>
            <person name="Abouelleil A."/>
            <person name="Allen A.W."/>
            <person name="Alvarado L."/>
            <person name="Arachchi H.M."/>
            <person name="Berlin A.M."/>
            <person name="Chapman S.B."/>
            <person name="Gainer-Dewar J."/>
            <person name="Goldberg J."/>
            <person name="Griggs A."/>
            <person name="Gujja S."/>
            <person name="Hansen M."/>
            <person name="Howarth C."/>
            <person name="Imamovic A."/>
            <person name="Ireland A."/>
            <person name="Larimer J."/>
            <person name="McCowan C."/>
            <person name="Murphy C."/>
            <person name="Pearson M."/>
            <person name="Poon T.W."/>
            <person name="Priest M."/>
            <person name="Roberts A."/>
            <person name="Saif S."/>
            <person name="Shea T."/>
            <person name="Sisk P."/>
            <person name="Sykes S."/>
            <person name="Wortman J."/>
            <person name="Nusbaum C."/>
            <person name="Birren B."/>
        </authorList>
    </citation>
    <scope>NUCLEOTIDE SEQUENCE [LARGE SCALE GENOMIC DNA]</scope>
    <source>
        <strain evidence="8">A-37</strain>
    </source>
</reference>
<dbReference type="SUPFAM" id="SSF52540">
    <property type="entry name" value="P-loop containing nucleoside triphosphate hydrolases"/>
    <property type="match status" value="1"/>
</dbReference>
<dbReference type="InterPro" id="IPR027417">
    <property type="entry name" value="P-loop_NTPase"/>
</dbReference>
<keyword evidence="6" id="KW-0472">Membrane</keyword>
<keyword evidence="6" id="KW-0812">Transmembrane</keyword>
<keyword evidence="3" id="KW-0342">GTP-binding</keyword>
<dbReference type="InterPro" id="IPR001806">
    <property type="entry name" value="Small_GTPase"/>
</dbReference>
<keyword evidence="2" id="KW-0547">Nucleotide-binding</keyword>
<dbReference type="GO" id="GO:0061118">
    <property type="term" value="P:regulation of positive chemotaxis to cAMP"/>
    <property type="evidence" value="ECO:0007669"/>
    <property type="project" value="UniProtKB-ARBA"/>
</dbReference>
<dbReference type="InterPro" id="IPR020849">
    <property type="entry name" value="Small_GTPase_Ras-type"/>
</dbReference>
<dbReference type="GO" id="GO:0005886">
    <property type="term" value="C:plasma membrane"/>
    <property type="evidence" value="ECO:0007669"/>
    <property type="project" value="UniProtKB-SubCell"/>
</dbReference>
<dbReference type="AlphaFoldDB" id="A0A182MJZ7"/>
<keyword evidence="1" id="KW-0488">Methylation</keyword>
<protein>
    <submittedName>
        <fullName evidence="7">Uncharacterized protein</fullName>
    </submittedName>
</protein>
<dbReference type="GO" id="GO:0007165">
    <property type="term" value="P:signal transduction"/>
    <property type="evidence" value="ECO:0007669"/>
    <property type="project" value="InterPro"/>
</dbReference>
<dbReference type="PANTHER" id="PTHR24070">
    <property type="entry name" value="RAS, DI-RAS, AND RHEB FAMILY MEMBERS OF SMALL GTPASE SUPERFAMILY"/>
    <property type="match status" value="1"/>
</dbReference>
<accession>A0A182MJZ7</accession>
<sequence length="213" mass="24682">MSGANRSYRSQSEYSGADGAQELDLEFYRSRIRFSKHFLFFILMIRFWFCFCLQGIFVEKYDPTIEDSYRKQVEVDGQQCMLEILDTAGTEQFTAMRDLYMKNGQGFVLVYSITAQSTFNDLQDLREQILRVKDTDDVPMVLVGNKCDLEDERVVGKDLGRSLATQFNCAFMETSAKAKINVNDIFYDLVQQINKKSPERKPNKKKKSLCTLL</sequence>
<keyword evidence="8" id="KW-1185">Reference proteome</keyword>
<dbReference type="SMART" id="SM00174">
    <property type="entry name" value="RHO"/>
    <property type="match status" value="1"/>
</dbReference>
<evidence type="ECO:0000256" key="4">
    <source>
        <dbReference type="ARBA" id="ARBA00023288"/>
    </source>
</evidence>
<dbReference type="Gene3D" id="3.40.50.300">
    <property type="entry name" value="P-loop containing nucleotide triphosphate hydrolases"/>
    <property type="match status" value="1"/>
</dbReference>
<dbReference type="SMART" id="SM00175">
    <property type="entry name" value="RAB"/>
    <property type="match status" value="1"/>
</dbReference>
<dbReference type="GO" id="GO:0012505">
    <property type="term" value="C:endomembrane system"/>
    <property type="evidence" value="ECO:0007669"/>
    <property type="project" value="UniProtKB-SubCell"/>
</dbReference>
<proteinExistence type="predicted"/>
<dbReference type="EnsemblMetazoa" id="ACUA020124-RA">
    <property type="protein sequence ID" value="ACUA020124-PA"/>
    <property type="gene ID" value="ACUA020124"/>
</dbReference>
<dbReference type="NCBIfam" id="TIGR00231">
    <property type="entry name" value="small_GTP"/>
    <property type="match status" value="1"/>
</dbReference>
<dbReference type="Proteomes" id="UP000075883">
    <property type="component" value="Unassembled WGS sequence"/>
</dbReference>
<keyword evidence="4" id="KW-0449">Lipoprotein</keyword>
<organism evidence="7 8">
    <name type="scientific">Anopheles culicifacies</name>
    <dbReference type="NCBI Taxonomy" id="139723"/>
    <lineage>
        <taxon>Eukaryota</taxon>
        <taxon>Metazoa</taxon>
        <taxon>Ecdysozoa</taxon>
        <taxon>Arthropoda</taxon>
        <taxon>Hexapoda</taxon>
        <taxon>Insecta</taxon>
        <taxon>Pterygota</taxon>
        <taxon>Neoptera</taxon>
        <taxon>Endopterygota</taxon>
        <taxon>Diptera</taxon>
        <taxon>Nematocera</taxon>
        <taxon>Culicoidea</taxon>
        <taxon>Culicidae</taxon>
        <taxon>Anophelinae</taxon>
        <taxon>Anopheles</taxon>
        <taxon>culicifacies species complex</taxon>
    </lineage>
</organism>